<evidence type="ECO:0000256" key="6">
    <source>
        <dbReference type="ARBA" id="ARBA00023242"/>
    </source>
</evidence>
<evidence type="ECO:0000256" key="1">
    <source>
        <dbReference type="ARBA" id="ARBA00004123"/>
    </source>
</evidence>
<feature type="domain" description="Myb/SANT-like DNA-binding" evidence="8">
    <location>
        <begin position="36"/>
        <end position="128"/>
    </location>
</feature>
<dbReference type="InterPro" id="IPR044822">
    <property type="entry name" value="Myb_DNA-bind_4"/>
</dbReference>
<evidence type="ECO:0000256" key="5">
    <source>
        <dbReference type="ARBA" id="ARBA00023163"/>
    </source>
</evidence>
<dbReference type="AlphaFoldDB" id="A0AAW1J1L8"/>
<evidence type="ECO:0000256" key="4">
    <source>
        <dbReference type="ARBA" id="ARBA00023125"/>
    </source>
</evidence>
<dbReference type="Gene3D" id="1.10.10.60">
    <property type="entry name" value="Homeodomain-like"/>
    <property type="match status" value="1"/>
</dbReference>
<feature type="compositionally biased region" description="Low complexity" evidence="7">
    <location>
        <begin position="1"/>
        <end position="22"/>
    </location>
</feature>
<dbReference type="GO" id="GO:0005634">
    <property type="term" value="C:nucleus"/>
    <property type="evidence" value="ECO:0007669"/>
    <property type="project" value="UniProtKB-SubCell"/>
</dbReference>
<dbReference type="EMBL" id="JBDFQZ010000008">
    <property type="protein sequence ID" value="KAK9696839.1"/>
    <property type="molecule type" value="Genomic_DNA"/>
</dbReference>
<keyword evidence="3" id="KW-0175">Coiled coil</keyword>
<organism evidence="9 10">
    <name type="scientific">Saponaria officinalis</name>
    <name type="common">Common soapwort</name>
    <name type="synonym">Lychnis saponaria</name>
    <dbReference type="NCBI Taxonomy" id="3572"/>
    <lineage>
        <taxon>Eukaryota</taxon>
        <taxon>Viridiplantae</taxon>
        <taxon>Streptophyta</taxon>
        <taxon>Embryophyta</taxon>
        <taxon>Tracheophyta</taxon>
        <taxon>Spermatophyta</taxon>
        <taxon>Magnoliopsida</taxon>
        <taxon>eudicotyledons</taxon>
        <taxon>Gunneridae</taxon>
        <taxon>Pentapetalae</taxon>
        <taxon>Caryophyllales</taxon>
        <taxon>Caryophyllaceae</taxon>
        <taxon>Caryophylleae</taxon>
        <taxon>Saponaria</taxon>
    </lineage>
</organism>
<evidence type="ECO:0000256" key="3">
    <source>
        <dbReference type="ARBA" id="ARBA00023054"/>
    </source>
</evidence>
<keyword evidence="2" id="KW-0805">Transcription regulation</keyword>
<accession>A0AAW1J1L8</accession>
<dbReference type="InterPro" id="IPR044823">
    <property type="entry name" value="ASIL1/2-like"/>
</dbReference>
<dbReference type="FunFam" id="1.10.10.60:FF:000104">
    <property type="entry name" value="trihelix transcription factor ASIL2"/>
    <property type="match status" value="1"/>
</dbReference>
<feature type="region of interest" description="Disordered" evidence="7">
    <location>
        <begin position="212"/>
        <end position="260"/>
    </location>
</feature>
<dbReference type="GO" id="GO:0000976">
    <property type="term" value="F:transcription cis-regulatory region binding"/>
    <property type="evidence" value="ECO:0007669"/>
    <property type="project" value="TreeGrafter"/>
</dbReference>
<keyword evidence="4" id="KW-0238">DNA-binding</keyword>
<reference evidence="9" key="1">
    <citation type="submission" date="2024-03" db="EMBL/GenBank/DDBJ databases">
        <title>WGS assembly of Saponaria officinalis var. Norfolk2.</title>
        <authorList>
            <person name="Jenkins J."/>
            <person name="Shu S."/>
            <person name="Grimwood J."/>
            <person name="Barry K."/>
            <person name="Goodstein D."/>
            <person name="Schmutz J."/>
            <person name="Leebens-Mack J."/>
            <person name="Osbourn A."/>
        </authorList>
    </citation>
    <scope>NUCLEOTIDE SEQUENCE [LARGE SCALE GENOMIC DNA]</scope>
    <source>
        <strain evidence="9">JIC</strain>
    </source>
</reference>
<feature type="region of interest" description="Disordered" evidence="7">
    <location>
        <begin position="1"/>
        <end position="26"/>
    </location>
</feature>
<keyword evidence="6" id="KW-0539">Nucleus</keyword>
<evidence type="ECO:0000313" key="9">
    <source>
        <dbReference type="EMBL" id="KAK9696839.1"/>
    </source>
</evidence>
<gene>
    <name evidence="9" type="ORF">RND81_08G000300</name>
</gene>
<comment type="subcellular location">
    <subcellularLocation>
        <location evidence="1">Nucleus</location>
    </subcellularLocation>
</comment>
<dbReference type="PANTHER" id="PTHR31307:SF16">
    <property type="entry name" value="OS05G0560600 PROTEIN"/>
    <property type="match status" value="1"/>
</dbReference>
<name>A0AAW1J1L8_SAPOF</name>
<evidence type="ECO:0000313" key="10">
    <source>
        <dbReference type="Proteomes" id="UP001443914"/>
    </source>
</evidence>
<dbReference type="PANTHER" id="PTHR31307">
    <property type="entry name" value="TRIHELIX TRANSCRIPTION FACTOR ASIL2"/>
    <property type="match status" value="1"/>
</dbReference>
<keyword evidence="5" id="KW-0804">Transcription</keyword>
<proteinExistence type="predicted"/>
<comment type="caution">
    <text evidence="9">The sequence shown here is derived from an EMBL/GenBank/DDBJ whole genome shotgun (WGS) entry which is preliminary data.</text>
</comment>
<feature type="compositionally biased region" description="Acidic residues" evidence="7">
    <location>
        <begin position="219"/>
        <end position="257"/>
    </location>
</feature>
<sequence>MGEIVPSNSSTPQPQQQQFLSPTAMSAPRAMPVREDCWSEDATFTLIEAWGKRYVDLNRGNLRQKQWQEVADTVNARHGHIKKARRTDVQCKNRIDTLKKKYKIEKARVLETNGSYKSPWPFFLPLDHLIGTTIPLKKLPVSASLSPPFGVPIHQHQHHQFGAGATINPNVATMRTPNLGEKRRAVSMSLIQSPAAQGEEYFRRNYAAVAAAAAREGEQSEDESEDEEEDEEEEEAVGAEVEGRDEDGQEDAAEERDGDGIRKLARVIEKFGEVYARVERDKQRQLIELEKQRMQFAKEMECQRMQMLVEMQVQLEKIKRAKRSTSDDLYS</sequence>
<evidence type="ECO:0000259" key="8">
    <source>
        <dbReference type="Pfam" id="PF13837"/>
    </source>
</evidence>
<dbReference type="Pfam" id="PF13837">
    <property type="entry name" value="Myb_DNA-bind_4"/>
    <property type="match status" value="1"/>
</dbReference>
<evidence type="ECO:0000256" key="2">
    <source>
        <dbReference type="ARBA" id="ARBA00023015"/>
    </source>
</evidence>
<protein>
    <recommendedName>
        <fullName evidence="8">Myb/SANT-like DNA-binding domain-containing protein</fullName>
    </recommendedName>
</protein>
<dbReference type="Proteomes" id="UP001443914">
    <property type="component" value="Unassembled WGS sequence"/>
</dbReference>
<evidence type="ECO:0000256" key="7">
    <source>
        <dbReference type="SAM" id="MobiDB-lite"/>
    </source>
</evidence>
<keyword evidence="10" id="KW-1185">Reference proteome</keyword>